<protein>
    <submittedName>
        <fullName evidence="1">Arginine-tRNA synthetase</fullName>
    </submittedName>
</protein>
<reference evidence="2" key="1">
    <citation type="journal article" date="2019" name="MBio">
        <title>Comparative genomics for the elucidation of multidrug resistance (MDR) in Candida lusitaniae.</title>
        <authorList>
            <person name="Kannan A."/>
            <person name="Asner S.A."/>
            <person name="Trachsel E."/>
            <person name="Kelly S."/>
            <person name="Parker J."/>
            <person name="Sanglard D."/>
        </authorList>
    </citation>
    <scope>NUCLEOTIDE SEQUENCE [LARGE SCALE GENOMIC DNA]</scope>
    <source>
        <strain evidence="2">P1</strain>
    </source>
</reference>
<dbReference type="EMBL" id="CP038487">
    <property type="protein sequence ID" value="QFZ28385.1"/>
    <property type="molecule type" value="Genomic_DNA"/>
</dbReference>
<dbReference type="Proteomes" id="UP000326582">
    <property type="component" value="Chromosome 4"/>
</dbReference>
<gene>
    <name evidence="1" type="ORF">EJF14_40424</name>
</gene>
<accession>A0ACD0WM55</accession>
<organism evidence="1 2">
    <name type="scientific">Clavispora lusitaniae</name>
    <name type="common">Candida lusitaniae</name>
    <dbReference type="NCBI Taxonomy" id="36911"/>
    <lineage>
        <taxon>Eukaryota</taxon>
        <taxon>Fungi</taxon>
        <taxon>Dikarya</taxon>
        <taxon>Ascomycota</taxon>
        <taxon>Saccharomycotina</taxon>
        <taxon>Pichiomycetes</taxon>
        <taxon>Metschnikowiaceae</taxon>
        <taxon>Clavispora</taxon>
    </lineage>
</organism>
<sequence>MYHLRSTIASKIPIRSLTMSVNTITQSLASLGLKQESSFEGSNPEYNVVDVMRNYITNELHTITGIAKDIIFVALDSPSTLDKGDLLVPLPRLRLPKGTDFKSKASEIATAFKTGGYLSEVKAEGQFLQFFFDEKCLFNLVIKDTLTRKTDYGYLPLGVGKKIIIEFSSPNIAKPFHAGHLRSTIIGGFLSNLYEKAGWDVTRINYLGDWGKQFGLLAVGFEKYGDESKLETDPINHLFEVYVKVNKDITDEGDVEGGTNDKARAYFKRMEDGDEEALKMWRKFRDLSIEKYVDTYSRLNIKYDVYSGESQVSQESMKNVIKLFGEKGLVHEDRGAKLIDLTKFNKKLGKCLVEKSDGTSLYLTRDVGEAMKRYEQFHFDKMIYVIASQQDLHTAQFFEILKQMGFDWAKNLEHVNFGMVQGMSTRKGTVVFLDNILEETKDKMHEVMKKNETKYAQIEDPEKIADLIGVSAVMIQDMQSKRINNYEFKWERMLSFEGDTGPYLQYAHSRLSSVQRKAGISEEKLKEANFDLLTEPCAVQMVRVLAQYPDIIKKALKTSEPSTIVTYLFNLTHLVSTCYDILWVAGQEEELATARLALYAAAKQVLYNGMVLLGLTPVERM</sequence>
<keyword evidence="2" id="KW-1185">Reference proteome</keyword>
<proteinExistence type="predicted"/>
<name>A0ACD0WM55_CLALS</name>
<evidence type="ECO:0000313" key="1">
    <source>
        <dbReference type="EMBL" id="QFZ28385.1"/>
    </source>
</evidence>
<evidence type="ECO:0000313" key="2">
    <source>
        <dbReference type="Proteomes" id="UP000326582"/>
    </source>
</evidence>